<dbReference type="Pfam" id="PF14103">
    <property type="entry name" value="DUF4276"/>
    <property type="match status" value="1"/>
</dbReference>
<reference evidence="1" key="1">
    <citation type="journal article" date="2020" name="mSystems">
        <title>Genome- and Community-Level Interaction Insights into Carbon Utilization and Element Cycling Functions of Hydrothermarchaeota in Hydrothermal Sediment.</title>
        <authorList>
            <person name="Zhou Z."/>
            <person name="Liu Y."/>
            <person name="Xu W."/>
            <person name="Pan J."/>
            <person name="Luo Z.H."/>
            <person name="Li M."/>
        </authorList>
    </citation>
    <scope>NUCLEOTIDE SEQUENCE [LARGE SCALE GENOMIC DNA]</scope>
    <source>
        <strain evidence="1">SpSt-503</strain>
    </source>
</reference>
<protein>
    <submittedName>
        <fullName evidence="1">DUF4276 family protein</fullName>
    </submittedName>
</protein>
<dbReference type="AlphaFoldDB" id="A0A7C3I696"/>
<dbReference type="InterPro" id="IPR025455">
    <property type="entry name" value="DUF4276"/>
</dbReference>
<evidence type="ECO:0000313" key="1">
    <source>
        <dbReference type="EMBL" id="HFH28922.1"/>
    </source>
</evidence>
<gene>
    <name evidence="1" type="ORF">ENS59_05345</name>
</gene>
<name>A0A7C3I696_9SPIR</name>
<sequence>MRPLVFLVEEPSMQVFLETYLPRCFQNLDFRCIPHEGKKDLEKSIPRKLKVWNEPLFIIARDNDGSDCVTLKQRLANLCKDAGRPDSKVRIVCQALESWYLGVPDIIAEEYQCERITTIFRKPKYKDPDTIREPDKFLCRFVPEFRKMEGAERMGKKMPVDFTKNSSHSFQVFMKTIGDIQN</sequence>
<proteinExistence type="predicted"/>
<comment type="caution">
    <text evidence="1">The sequence shown here is derived from an EMBL/GenBank/DDBJ whole genome shotgun (WGS) entry which is preliminary data.</text>
</comment>
<organism evidence="1">
    <name type="scientific">Gracilinema caldarium</name>
    <dbReference type="NCBI Taxonomy" id="215591"/>
    <lineage>
        <taxon>Bacteria</taxon>
        <taxon>Pseudomonadati</taxon>
        <taxon>Spirochaetota</taxon>
        <taxon>Spirochaetia</taxon>
        <taxon>Spirochaetales</taxon>
        <taxon>Breznakiellaceae</taxon>
        <taxon>Gracilinema</taxon>
    </lineage>
</organism>
<accession>A0A7C3I696</accession>
<dbReference type="EMBL" id="DSVL01000164">
    <property type="protein sequence ID" value="HFH28922.1"/>
    <property type="molecule type" value="Genomic_DNA"/>
</dbReference>